<proteinExistence type="predicted"/>
<accession>A0A7W8ZQT9</accession>
<evidence type="ECO:0000256" key="2">
    <source>
        <dbReference type="ARBA" id="ARBA00023125"/>
    </source>
</evidence>
<dbReference type="EMBL" id="JACHCE010000008">
    <property type="protein sequence ID" value="MBB5638487.1"/>
    <property type="molecule type" value="Genomic_DNA"/>
</dbReference>
<protein>
    <submittedName>
        <fullName evidence="5">AraC-like DNA-binding protein</fullName>
    </submittedName>
</protein>
<dbReference type="Gene3D" id="1.10.10.60">
    <property type="entry name" value="Homeodomain-like"/>
    <property type="match status" value="1"/>
</dbReference>
<evidence type="ECO:0000313" key="6">
    <source>
        <dbReference type="Proteomes" id="UP000537204"/>
    </source>
</evidence>
<dbReference type="Proteomes" id="UP000537204">
    <property type="component" value="Unassembled WGS sequence"/>
</dbReference>
<evidence type="ECO:0000259" key="4">
    <source>
        <dbReference type="PROSITE" id="PS01124"/>
    </source>
</evidence>
<dbReference type="InterPro" id="IPR009057">
    <property type="entry name" value="Homeodomain-like_sf"/>
</dbReference>
<reference evidence="5 6" key="1">
    <citation type="submission" date="2020-08" db="EMBL/GenBank/DDBJ databases">
        <title>Genomic Encyclopedia of Type Strains, Phase IV (KMG-V): Genome sequencing to study the core and pangenomes of soil and plant-associated prokaryotes.</title>
        <authorList>
            <person name="Whitman W."/>
        </authorList>
    </citation>
    <scope>NUCLEOTIDE SEQUENCE [LARGE SCALE GENOMIC DNA]</scope>
    <source>
        <strain evidence="5 6">S3M1</strain>
    </source>
</reference>
<keyword evidence="1" id="KW-0805">Transcription regulation</keyword>
<evidence type="ECO:0000256" key="3">
    <source>
        <dbReference type="ARBA" id="ARBA00023163"/>
    </source>
</evidence>
<dbReference type="PROSITE" id="PS01124">
    <property type="entry name" value="HTH_ARAC_FAMILY_2"/>
    <property type="match status" value="1"/>
</dbReference>
<keyword evidence="2 5" id="KW-0238">DNA-binding</keyword>
<dbReference type="InterPro" id="IPR054015">
    <property type="entry name" value="ExsA-like_N"/>
</dbReference>
<sequence length="268" mass="31284">MEDQYQYNILYSCSDEPKYTGSQLVAEHALSYILSGEIQLYTNRGKETFKEGTIGLIRRNQLAKVIKIPRADGTPFHSINIFLDQESLHSYSLKNQLPTERHYLGEPFLVLPDDPFIQGFFSSLLPYFNQPVQLTAALAALKTTEIIELLIRNPDLKSFLFDFSEPFKIDIENFMNRNYMFHISINEFARLTGRSLATFKRDFTKKFSLPPEKWIRQKRLQQAHFLIAEQKQSPSTVYLEVGFENFSHFSRTFKEFYGYNPSQAQQNT</sequence>
<keyword evidence="3" id="KW-0804">Transcription</keyword>
<evidence type="ECO:0000256" key="1">
    <source>
        <dbReference type="ARBA" id="ARBA00023015"/>
    </source>
</evidence>
<dbReference type="SUPFAM" id="SSF46689">
    <property type="entry name" value="Homeodomain-like"/>
    <property type="match status" value="1"/>
</dbReference>
<dbReference type="PANTHER" id="PTHR43280:SF2">
    <property type="entry name" value="HTH-TYPE TRANSCRIPTIONAL REGULATOR EXSA"/>
    <property type="match status" value="1"/>
</dbReference>
<dbReference type="SMART" id="SM00342">
    <property type="entry name" value="HTH_ARAC"/>
    <property type="match status" value="1"/>
</dbReference>
<dbReference type="PANTHER" id="PTHR43280">
    <property type="entry name" value="ARAC-FAMILY TRANSCRIPTIONAL REGULATOR"/>
    <property type="match status" value="1"/>
</dbReference>
<evidence type="ECO:0000313" key="5">
    <source>
        <dbReference type="EMBL" id="MBB5638487.1"/>
    </source>
</evidence>
<dbReference type="GO" id="GO:0003700">
    <property type="term" value="F:DNA-binding transcription factor activity"/>
    <property type="evidence" value="ECO:0007669"/>
    <property type="project" value="InterPro"/>
</dbReference>
<feature type="domain" description="HTH araC/xylS-type" evidence="4">
    <location>
        <begin position="169"/>
        <end position="267"/>
    </location>
</feature>
<dbReference type="RefSeq" id="WP_183884300.1">
    <property type="nucleotide sequence ID" value="NZ_JACHCE010000008.1"/>
</dbReference>
<dbReference type="GO" id="GO:0043565">
    <property type="term" value="F:sequence-specific DNA binding"/>
    <property type="evidence" value="ECO:0007669"/>
    <property type="project" value="InterPro"/>
</dbReference>
<dbReference type="InterPro" id="IPR018060">
    <property type="entry name" value="HTH_AraC"/>
</dbReference>
<dbReference type="Pfam" id="PF12833">
    <property type="entry name" value="HTH_18"/>
    <property type="match status" value="1"/>
</dbReference>
<dbReference type="AlphaFoldDB" id="A0A7W8ZQT9"/>
<name>A0A7W8ZQT9_9SPHI</name>
<comment type="caution">
    <text evidence="5">The sequence shown here is derived from an EMBL/GenBank/DDBJ whole genome shotgun (WGS) entry which is preliminary data.</text>
</comment>
<gene>
    <name evidence="5" type="ORF">HDE68_004416</name>
</gene>
<organism evidence="5 6">
    <name type="scientific">Pedobacter cryoconitis</name>
    <dbReference type="NCBI Taxonomy" id="188932"/>
    <lineage>
        <taxon>Bacteria</taxon>
        <taxon>Pseudomonadati</taxon>
        <taxon>Bacteroidota</taxon>
        <taxon>Sphingobacteriia</taxon>
        <taxon>Sphingobacteriales</taxon>
        <taxon>Sphingobacteriaceae</taxon>
        <taxon>Pedobacter</taxon>
    </lineage>
</organism>
<dbReference type="Pfam" id="PF22200">
    <property type="entry name" value="ExsA_N"/>
    <property type="match status" value="1"/>
</dbReference>